<organism evidence="1 2">
    <name type="scientific">Knipowitschia caucasica</name>
    <name type="common">Caucasian dwarf goby</name>
    <name type="synonym">Pomatoschistus caucasicus</name>
    <dbReference type="NCBI Taxonomy" id="637954"/>
    <lineage>
        <taxon>Eukaryota</taxon>
        <taxon>Metazoa</taxon>
        <taxon>Chordata</taxon>
        <taxon>Craniata</taxon>
        <taxon>Vertebrata</taxon>
        <taxon>Euteleostomi</taxon>
        <taxon>Actinopterygii</taxon>
        <taxon>Neopterygii</taxon>
        <taxon>Teleostei</taxon>
        <taxon>Neoteleostei</taxon>
        <taxon>Acanthomorphata</taxon>
        <taxon>Gobiaria</taxon>
        <taxon>Gobiiformes</taxon>
        <taxon>Gobioidei</taxon>
        <taxon>Gobiidae</taxon>
        <taxon>Gobiinae</taxon>
        <taxon>Knipowitschia</taxon>
    </lineage>
</organism>
<evidence type="ECO:0000313" key="1">
    <source>
        <dbReference type="EMBL" id="CAL1586031.1"/>
    </source>
</evidence>
<accession>A0AAV2KCK5</accession>
<gene>
    <name evidence="1" type="ORF">KC01_LOCUS16176</name>
</gene>
<name>A0AAV2KCK5_KNICA</name>
<sequence>MRDAGARWDGCGYAECVWLGWDRTEAGERGVRRNCPHRWVKCEAVSGRGSPCIRADRATSDQALQRIRLCACPEQEGPVSRLNIPTKEAKRREVSALSLS</sequence>
<keyword evidence="2" id="KW-1185">Reference proteome</keyword>
<dbReference type="AlphaFoldDB" id="A0AAV2KCK5"/>
<reference evidence="1 2" key="1">
    <citation type="submission" date="2024-04" db="EMBL/GenBank/DDBJ databases">
        <authorList>
            <person name="Waldvogel A.-M."/>
            <person name="Schoenle A."/>
        </authorList>
    </citation>
    <scope>NUCLEOTIDE SEQUENCE [LARGE SCALE GENOMIC DNA]</scope>
</reference>
<dbReference type="Proteomes" id="UP001497482">
    <property type="component" value="Chromosome 17"/>
</dbReference>
<dbReference type="EMBL" id="OZ035839">
    <property type="protein sequence ID" value="CAL1586031.1"/>
    <property type="molecule type" value="Genomic_DNA"/>
</dbReference>
<protein>
    <submittedName>
        <fullName evidence="1">Uncharacterized protein</fullName>
    </submittedName>
</protein>
<proteinExistence type="predicted"/>
<evidence type="ECO:0000313" key="2">
    <source>
        <dbReference type="Proteomes" id="UP001497482"/>
    </source>
</evidence>